<dbReference type="OrthoDB" id="7376098at2"/>
<name>A0A1L3ZVD3_9SPHN</name>
<dbReference type="AlphaFoldDB" id="A0A1L3ZVD3"/>
<organism evidence="1 2">
    <name type="scientific">Tardibacter chloracetimidivorans</name>
    <dbReference type="NCBI Taxonomy" id="1921510"/>
    <lineage>
        <taxon>Bacteria</taxon>
        <taxon>Pseudomonadati</taxon>
        <taxon>Pseudomonadota</taxon>
        <taxon>Alphaproteobacteria</taxon>
        <taxon>Sphingomonadales</taxon>
        <taxon>Sphingomonadaceae</taxon>
        <taxon>Tardibacter</taxon>
    </lineage>
</organism>
<dbReference type="EMBL" id="CP018221">
    <property type="protein sequence ID" value="API59614.1"/>
    <property type="molecule type" value="Genomic_DNA"/>
</dbReference>
<accession>A0A1L3ZVD3</accession>
<evidence type="ECO:0000313" key="2">
    <source>
        <dbReference type="Proteomes" id="UP000182063"/>
    </source>
</evidence>
<dbReference type="KEGG" id="sphj:BSL82_10045"/>
<evidence type="ECO:0000313" key="1">
    <source>
        <dbReference type="EMBL" id="API59614.1"/>
    </source>
</evidence>
<reference evidence="2" key="1">
    <citation type="submission" date="2016-11" db="EMBL/GenBank/DDBJ databases">
        <title>Complete Genome Sequence of alachlor-degrading Sphingomonas sp. strain JJ-A5.</title>
        <authorList>
            <person name="Lee H."/>
            <person name="Ka J.-O."/>
        </authorList>
    </citation>
    <scope>NUCLEOTIDE SEQUENCE [LARGE SCALE GENOMIC DNA]</scope>
    <source>
        <strain evidence="2">JJ-A5</strain>
    </source>
</reference>
<proteinExistence type="predicted"/>
<keyword evidence="2" id="KW-1185">Reference proteome</keyword>
<dbReference type="RefSeq" id="WP_072597287.1">
    <property type="nucleotide sequence ID" value="NZ_CP018221.1"/>
</dbReference>
<dbReference type="STRING" id="1921510.BSL82_10045"/>
<dbReference type="Proteomes" id="UP000182063">
    <property type="component" value="Chromosome"/>
</dbReference>
<gene>
    <name evidence="1" type="ORF">BSL82_10045</name>
</gene>
<protein>
    <submittedName>
        <fullName evidence="1">Uncharacterized protein</fullName>
    </submittedName>
</protein>
<sequence length="197" mass="21235">MTAHVNREAWLNAFAREARPAFDEAGYPLPENVRIAIGFPSSGKRSKVIGECWTDAASADGHFEIFLRPSLESDARIADVLTHELVHAAVGIEARHGGPFARCARALGLEGKLTATTAGEAWREWALPILEKLGPLPHAPLTSANLSSAKPKQGTRMLKLTCNKCGFTCRTTQKHIDAAGDGLICPIPICDGDLERD</sequence>